<organism evidence="19">
    <name type="scientific">Schizophyllum commune (strain H4-8 / FGSC 9210)</name>
    <name type="common">Split gill fungus</name>
    <dbReference type="NCBI Taxonomy" id="578458"/>
    <lineage>
        <taxon>Eukaryota</taxon>
        <taxon>Fungi</taxon>
        <taxon>Dikarya</taxon>
        <taxon>Basidiomycota</taxon>
        <taxon>Agaricomycotina</taxon>
        <taxon>Agaricomycetes</taxon>
        <taxon>Agaricomycetidae</taxon>
        <taxon>Agaricales</taxon>
        <taxon>Schizophyllaceae</taxon>
        <taxon>Schizophyllum</taxon>
    </lineage>
</organism>
<dbReference type="VEuPathDB" id="FungiDB:SCHCODRAFT_02672314"/>
<dbReference type="eggNOG" id="ENOG502RYSN">
    <property type="taxonomic scope" value="Eukaryota"/>
</dbReference>
<evidence type="ECO:0000259" key="17">
    <source>
        <dbReference type="Pfam" id="PF03443"/>
    </source>
</evidence>
<dbReference type="EMBL" id="GL377312">
    <property type="protein sequence ID" value="EFI92664.1"/>
    <property type="molecule type" value="Genomic_DNA"/>
</dbReference>
<evidence type="ECO:0000256" key="3">
    <source>
        <dbReference type="ARBA" id="ARBA00022525"/>
    </source>
</evidence>
<keyword evidence="6" id="KW-0136">Cellulose degradation</keyword>
<evidence type="ECO:0000256" key="7">
    <source>
        <dbReference type="ARBA" id="ARBA00023002"/>
    </source>
</evidence>
<keyword evidence="3" id="KW-0964">Secreted</keyword>
<dbReference type="PANTHER" id="PTHR33353:SF10">
    <property type="entry name" value="ENDO-BETA-1,4-GLUCANASE D"/>
    <property type="match status" value="1"/>
</dbReference>
<dbReference type="Gene3D" id="2.70.50.70">
    <property type="match status" value="1"/>
</dbReference>
<comment type="catalytic activity">
    <reaction evidence="14">
        <text>[(1-&gt;4)-beta-D-glucosyl]n+m + reduced acceptor + O2 = 4-dehydro-beta-D-glucosyl-[(1-&gt;4)-beta-D-glucosyl]n-1 + [(1-&gt;4)-beta-D-glucosyl]m + acceptor + H2O.</text>
        <dbReference type="EC" id="1.14.99.56"/>
    </reaction>
</comment>
<dbReference type="GO" id="GO:0030245">
    <property type="term" value="P:cellulose catabolic process"/>
    <property type="evidence" value="ECO:0007669"/>
    <property type="project" value="UniProtKB-KW"/>
</dbReference>
<comment type="subcellular location">
    <subcellularLocation>
        <location evidence="2">Secreted</location>
    </subcellularLocation>
</comment>
<evidence type="ECO:0000256" key="14">
    <source>
        <dbReference type="ARBA" id="ARBA00045077"/>
    </source>
</evidence>
<evidence type="ECO:0000256" key="13">
    <source>
        <dbReference type="ARBA" id="ARBA00044502"/>
    </source>
</evidence>
<dbReference type="GO" id="GO:0016787">
    <property type="term" value="F:hydrolase activity"/>
    <property type="evidence" value="ECO:0007669"/>
    <property type="project" value="UniProtKB-KW"/>
</dbReference>
<evidence type="ECO:0000256" key="1">
    <source>
        <dbReference type="ARBA" id="ARBA00001973"/>
    </source>
</evidence>
<keyword evidence="18" id="KW-0378">Hydrolase</keyword>
<dbReference type="OMA" id="AVWFKVF"/>
<evidence type="ECO:0000256" key="11">
    <source>
        <dbReference type="ARBA" id="ARBA00023277"/>
    </source>
</evidence>
<keyword evidence="19" id="KW-1185">Reference proteome</keyword>
<dbReference type="GO" id="GO:0004497">
    <property type="term" value="F:monooxygenase activity"/>
    <property type="evidence" value="ECO:0007669"/>
    <property type="project" value="UniProtKB-KW"/>
</dbReference>
<comment type="cofactor">
    <cofactor evidence="1">
        <name>Cu(2+)</name>
        <dbReference type="ChEBI" id="CHEBI:29036"/>
    </cofactor>
</comment>
<evidence type="ECO:0000256" key="4">
    <source>
        <dbReference type="ARBA" id="ARBA00022723"/>
    </source>
</evidence>
<evidence type="ECO:0000313" key="19">
    <source>
        <dbReference type="Proteomes" id="UP000007431"/>
    </source>
</evidence>
<protein>
    <recommendedName>
        <fullName evidence="15">lytic cellulose monooxygenase (C4-dehydrogenating)</fullName>
        <ecNumber evidence="15">1.14.99.56</ecNumber>
    </recommendedName>
</protein>
<dbReference type="EC" id="1.14.99.56" evidence="15"/>
<dbReference type="RefSeq" id="XP_003027567.1">
    <property type="nucleotide sequence ID" value="XM_003027521.1"/>
</dbReference>
<feature type="signal peptide" evidence="16">
    <location>
        <begin position="1"/>
        <end position="18"/>
    </location>
</feature>
<evidence type="ECO:0000256" key="5">
    <source>
        <dbReference type="ARBA" id="ARBA00022729"/>
    </source>
</evidence>
<evidence type="ECO:0000256" key="15">
    <source>
        <dbReference type="ARBA" id="ARBA00047174"/>
    </source>
</evidence>
<keyword evidence="8" id="KW-0186">Copper</keyword>
<dbReference type="STRING" id="578458.D8QHF7"/>
<keyword evidence="5 16" id="KW-0732">Signal</keyword>
<dbReference type="HOGENOM" id="CLU_031730_4_2_1"/>
<gene>
    <name evidence="18" type="ORF">SCHCODRAFT_237842</name>
</gene>
<keyword evidence="9" id="KW-0503">Monooxygenase</keyword>
<dbReference type="Proteomes" id="UP000007431">
    <property type="component" value="Unassembled WGS sequence"/>
</dbReference>
<dbReference type="GO" id="GO:0005576">
    <property type="term" value="C:extracellular region"/>
    <property type="evidence" value="ECO:0007669"/>
    <property type="project" value="UniProtKB-SubCell"/>
</dbReference>
<name>D8QHF7_SCHCM</name>
<keyword evidence="7" id="KW-0560">Oxidoreductase</keyword>
<proteinExistence type="inferred from homology"/>
<evidence type="ECO:0000256" key="12">
    <source>
        <dbReference type="ARBA" id="ARBA00023326"/>
    </source>
</evidence>
<dbReference type="KEGG" id="scm:SCHCO_02672314"/>
<evidence type="ECO:0000256" key="2">
    <source>
        <dbReference type="ARBA" id="ARBA00004613"/>
    </source>
</evidence>
<keyword evidence="4" id="KW-0479">Metal-binding</keyword>
<keyword evidence="10" id="KW-1015">Disulfide bond</keyword>
<evidence type="ECO:0000313" key="18">
    <source>
        <dbReference type="EMBL" id="EFI92664.1"/>
    </source>
</evidence>
<keyword evidence="11" id="KW-0119">Carbohydrate metabolism</keyword>
<dbReference type="GO" id="GO:0046872">
    <property type="term" value="F:metal ion binding"/>
    <property type="evidence" value="ECO:0007669"/>
    <property type="project" value="UniProtKB-KW"/>
</dbReference>
<feature type="domain" description="Auxiliary Activity family 9 catalytic" evidence="17">
    <location>
        <begin position="19"/>
        <end position="216"/>
    </location>
</feature>
<keyword evidence="12" id="KW-0624">Polysaccharide degradation</keyword>
<evidence type="ECO:0000256" key="8">
    <source>
        <dbReference type="ARBA" id="ARBA00023008"/>
    </source>
</evidence>
<evidence type="ECO:0000256" key="9">
    <source>
        <dbReference type="ARBA" id="ARBA00023033"/>
    </source>
</evidence>
<comment type="similarity">
    <text evidence="13">Belongs to the polysaccharide monooxygenase AA9 family.</text>
</comment>
<dbReference type="GeneID" id="9596775"/>
<accession>D8QHF7</accession>
<dbReference type="PANTHER" id="PTHR33353">
    <property type="entry name" value="PUTATIVE (AFU_ORTHOLOGUE AFUA_1G12560)-RELATED"/>
    <property type="match status" value="1"/>
</dbReference>
<dbReference type="CDD" id="cd21175">
    <property type="entry name" value="LPMO_AA9"/>
    <property type="match status" value="1"/>
</dbReference>
<dbReference type="OrthoDB" id="3496539at2759"/>
<dbReference type="InterPro" id="IPR049892">
    <property type="entry name" value="AA9"/>
</dbReference>
<dbReference type="Pfam" id="PF03443">
    <property type="entry name" value="AA9"/>
    <property type="match status" value="1"/>
</dbReference>
<evidence type="ECO:0000256" key="6">
    <source>
        <dbReference type="ARBA" id="ARBA00023001"/>
    </source>
</evidence>
<sequence length="230" mass="24159">MRVPTLLAAAPLATTALAHYTLPVLVVNGEPSGEWVNIRRTNNYYSQQPVTDVTSPDFTCYTTETQATAETAEVAAGSSVSIKANGPMYHQGVVNVYMADADGDAASYDGSGEKWFKVYEIPAVTDGGSTIEFPGTNITEITFDIPKALPSGEYLVRAEHIALHNAANKGGAQFYLSCAQVKVTGGGNGTPGPLVSIPGVYDGNEPGIKLNIYSPIPANYSQPGPAVWSG</sequence>
<reference evidence="18 19" key="1">
    <citation type="journal article" date="2010" name="Nat. Biotechnol.">
        <title>Genome sequence of the model mushroom Schizophyllum commune.</title>
        <authorList>
            <person name="Ohm R.A."/>
            <person name="de Jong J.F."/>
            <person name="Lugones L.G."/>
            <person name="Aerts A."/>
            <person name="Kothe E."/>
            <person name="Stajich J.E."/>
            <person name="de Vries R.P."/>
            <person name="Record E."/>
            <person name="Levasseur A."/>
            <person name="Baker S.E."/>
            <person name="Bartholomew K.A."/>
            <person name="Coutinho P.M."/>
            <person name="Erdmann S."/>
            <person name="Fowler T.J."/>
            <person name="Gathman A.C."/>
            <person name="Lombard V."/>
            <person name="Henrissat B."/>
            <person name="Knabe N."/>
            <person name="Kuees U."/>
            <person name="Lilly W.W."/>
            <person name="Lindquist E."/>
            <person name="Lucas S."/>
            <person name="Magnuson J.K."/>
            <person name="Piumi F."/>
            <person name="Raudaskoski M."/>
            <person name="Salamov A."/>
            <person name="Schmutz J."/>
            <person name="Schwarze F.W.M.R."/>
            <person name="vanKuyk P.A."/>
            <person name="Horton J.S."/>
            <person name="Grigoriev I.V."/>
            <person name="Woesten H.A.B."/>
        </authorList>
    </citation>
    <scope>NUCLEOTIDE SEQUENCE [LARGE SCALE GENOMIC DNA]</scope>
    <source>
        <strain evidence="19">H4-8 / FGSC 9210</strain>
    </source>
</reference>
<evidence type="ECO:0000256" key="10">
    <source>
        <dbReference type="ARBA" id="ARBA00023157"/>
    </source>
</evidence>
<evidence type="ECO:0000256" key="16">
    <source>
        <dbReference type="SAM" id="SignalP"/>
    </source>
</evidence>
<dbReference type="AlphaFoldDB" id="D8QHF7"/>
<feature type="chain" id="PRO_5003120963" description="lytic cellulose monooxygenase (C4-dehydrogenating)" evidence="16">
    <location>
        <begin position="19"/>
        <end position="230"/>
    </location>
</feature>
<dbReference type="InterPro" id="IPR005103">
    <property type="entry name" value="AA9_LPMO"/>
</dbReference>
<dbReference type="InParanoid" id="D8QHF7"/>